<gene>
    <name evidence="2" type="ORF">UFOVP106_34</name>
</gene>
<evidence type="ECO:0000256" key="1">
    <source>
        <dbReference type="SAM" id="MobiDB-lite"/>
    </source>
</evidence>
<dbReference type="EMBL" id="LR796225">
    <property type="protein sequence ID" value="CAB4128093.1"/>
    <property type="molecule type" value="Genomic_DNA"/>
</dbReference>
<name>A0A6J5L482_9CAUD</name>
<feature type="region of interest" description="Disordered" evidence="1">
    <location>
        <begin position="64"/>
        <end position="83"/>
    </location>
</feature>
<reference evidence="2" key="1">
    <citation type="submission" date="2020-04" db="EMBL/GenBank/DDBJ databases">
        <authorList>
            <person name="Chiriac C."/>
            <person name="Salcher M."/>
            <person name="Ghai R."/>
            <person name="Kavagutti S V."/>
        </authorList>
    </citation>
    <scope>NUCLEOTIDE SEQUENCE</scope>
</reference>
<evidence type="ECO:0000313" key="2">
    <source>
        <dbReference type="EMBL" id="CAB4128093.1"/>
    </source>
</evidence>
<sequence length="83" mass="9299">MAENNCKVCQYYSGQEIGVCRRYPVFQTRGQNEWCGEFAKELSEGEAVAEILPEAKPLGVFSAMGMSEPKMPAPKRGRPRKND</sequence>
<organism evidence="2">
    <name type="scientific">uncultured Caudovirales phage</name>
    <dbReference type="NCBI Taxonomy" id="2100421"/>
    <lineage>
        <taxon>Viruses</taxon>
        <taxon>Duplodnaviria</taxon>
        <taxon>Heunggongvirae</taxon>
        <taxon>Uroviricota</taxon>
        <taxon>Caudoviricetes</taxon>
        <taxon>Peduoviridae</taxon>
        <taxon>Maltschvirus</taxon>
        <taxon>Maltschvirus maltsch</taxon>
    </lineage>
</organism>
<proteinExistence type="predicted"/>
<protein>
    <submittedName>
        <fullName evidence="2">Uncharacterized protein</fullName>
    </submittedName>
</protein>
<accession>A0A6J5L482</accession>
<feature type="compositionally biased region" description="Basic residues" evidence="1">
    <location>
        <begin position="73"/>
        <end position="83"/>
    </location>
</feature>